<reference evidence="5" key="1">
    <citation type="submission" date="2020-04" db="EMBL/GenBank/DDBJ databases">
        <title>Peptoniphilus sp. nov. isolated from swine feces.</title>
        <authorList>
            <person name="Ryu S.W."/>
        </authorList>
    </citation>
    <scope>NUCLEOTIDE SEQUENCE [LARGE SCALE GENOMIC DNA]</scope>
    <source>
        <strain evidence="5">AGMB00490</strain>
    </source>
</reference>
<dbReference type="RefSeq" id="WP_169968353.1">
    <property type="nucleotide sequence ID" value="NZ_JABDSR010000003.1"/>
</dbReference>
<dbReference type="GO" id="GO:0003677">
    <property type="term" value="F:DNA binding"/>
    <property type="evidence" value="ECO:0007669"/>
    <property type="project" value="UniProtKB-KW"/>
</dbReference>
<dbReference type="Gene3D" id="1.10.443.10">
    <property type="entry name" value="Intergrase catalytic core"/>
    <property type="match status" value="1"/>
</dbReference>
<dbReference type="InterPro" id="IPR002104">
    <property type="entry name" value="Integrase_catalytic"/>
</dbReference>
<evidence type="ECO:0000259" key="4">
    <source>
        <dbReference type="PROSITE" id="PS51898"/>
    </source>
</evidence>
<name>A0A848RGX0_9FIRM</name>
<dbReference type="GO" id="GO:0006310">
    <property type="term" value="P:DNA recombination"/>
    <property type="evidence" value="ECO:0007669"/>
    <property type="project" value="UniProtKB-KW"/>
</dbReference>
<comment type="similarity">
    <text evidence="1">Belongs to the 'phage' integrase family.</text>
</comment>
<evidence type="ECO:0000313" key="6">
    <source>
        <dbReference type="Proteomes" id="UP000568273"/>
    </source>
</evidence>
<dbReference type="InterPro" id="IPR050090">
    <property type="entry name" value="Tyrosine_recombinase_XerCD"/>
</dbReference>
<keyword evidence="6" id="KW-1185">Reference proteome</keyword>
<sequence length="300" mass="35347">MRINSNGFMLDKNQEMFLKMKELENISKNTLKNYTSLFSKMDKRINQRLDYENEDHLCDQVLTYFTAIKDHKPNTYNISVTGANCYFNYLLQRNKIKNNPLKLLGIKRRKIEFNPRPCSTNDLKQLLKVIDVTEYAGLRDYAIILLIADTGIRPSEAFGLVTNDVDFVNNTVIVRKETSKTHKERLLPVSTKVMIYIKALLKYNMDSDYVFNTINGNEMTTDRFQRRMKHYSDYSNTKITPYQLRHYFGTEYVKSDNCNILYLQKIMGHSKLEMTRRYIKIDPEDLARNHKLASPIDKLD</sequence>
<organism evidence="5 6">
    <name type="scientific">Peptoniphilus faecalis</name>
    <dbReference type="NCBI Taxonomy" id="2731255"/>
    <lineage>
        <taxon>Bacteria</taxon>
        <taxon>Bacillati</taxon>
        <taxon>Bacillota</taxon>
        <taxon>Tissierellia</taxon>
        <taxon>Tissierellales</taxon>
        <taxon>Peptoniphilaceae</taxon>
        <taxon>Peptoniphilus</taxon>
    </lineage>
</organism>
<keyword evidence="3" id="KW-0233">DNA recombination</keyword>
<evidence type="ECO:0000256" key="1">
    <source>
        <dbReference type="ARBA" id="ARBA00008857"/>
    </source>
</evidence>
<gene>
    <name evidence="5" type="ORF">HKO22_02755</name>
</gene>
<dbReference type="GO" id="GO:0015074">
    <property type="term" value="P:DNA integration"/>
    <property type="evidence" value="ECO:0007669"/>
    <property type="project" value="InterPro"/>
</dbReference>
<dbReference type="InterPro" id="IPR013762">
    <property type="entry name" value="Integrase-like_cat_sf"/>
</dbReference>
<proteinExistence type="inferred from homology"/>
<feature type="domain" description="Tyr recombinase" evidence="4">
    <location>
        <begin position="113"/>
        <end position="291"/>
    </location>
</feature>
<accession>A0A848RGX0</accession>
<dbReference type="PANTHER" id="PTHR30349">
    <property type="entry name" value="PHAGE INTEGRASE-RELATED"/>
    <property type="match status" value="1"/>
</dbReference>
<evidence type="ECO:0000313" key="5">
    <source>
        <dbReference type="EMBL" id="NMW84663.1"/>
    </source>
</evidence>
<dbReference type="Proteomes" id="UP000568273">
    <property type="component" value="Unassembled WGS sequence"/>
</dbReference>
<comment type="caution">
    <text evidence="5">The sequence shown here is derived from an EMBL/GenBank/DDBJ whole genome shotgun (WGS) entry which is preliminary data.</text>
</comment>
<dbReference type="PROSITE" id="PS51898">
    <property type="entry name" value="TYR_RECOMBINASE"/>
    <property type="match status" value="1"/>
</dbReference>
<dbReference type="AlphaFoldDB" id="A0A848RGX0"/>
<dbReference type="PANTHER" id="PTHR30349:SF41">
    <property type="entry name" value="INTEGRASE_RECOMBINASE PROTEIN MJ0367-RELATED"/>
    <property type="match status" value="1"/>
</dbReference>
<evidence type="ECO:0000256" key="3">
    <source>
        <dbReference type="ARBA" id="ARBA00023172"/>
    </source>
</evidence>
<dbReference type="SUPFAM" id="SSF56349">
    <property type="entry name" value="DNA breaking-rejoining enzymes"/>
    <property type="match status" value="1"/>
</dbReference>
<protein>
    <submittedName>
        <fullName evidence="5">Site-specific integrase</fullName>
    </submittedName>
</protein>
<dbReference type="CDD" id="cd00397">
    <property type="entry name" value="DNA_BRE_C"/>
    <property type="match status" value="1"/>
</dbReference>
<dbReference type="EMBL" id="JABDSR010000003">
    <property type="protein sequence ID" value="NMW84663.1"/>
    <property type="molecule type" value="Genomic_DNA"/>
</dbReference>
<keyword evidence="2" id="KW-0238">DNA-binding</keyword>
<dbReference type="InterPro" id="IPR011010">
    <property type="entry name" value="DNA_brk_join_enz"/>
</dbReference>
<evidence type="ECO:0000256" key="2">
    <source>
        <dbReference type="ARBA" id="ARBA00023125"/>
    </source>
</evidence>
<dbReference type="Pfam" id="PF00589">
    <property type="entry name" value="Phage_integrase"/>
    <property type="match status" value="1"/>
</dbReference>